<keyword evidence="1" id="KW-0472">Membrane</keyword>
<name>A0ABQ6BA43_9BRAD</name>
<keyword evidence="3" id="KW-1185">Reference proteome</keyword>
<dbReference type="RefSeq" id="WP_284270854.1">
    <property type="nucleotide sequence ID" value="NZ_BSOW01000022.1"/>
</dbReference>
<gene>
    <name evidence="2" type="primary">fixH</name>
    <name evidence="2" type="ORF">GCM10007857_56800</name>
</gene>
<dbReference type="InterPro" id="IPR018037">
    <property type="entry name" value="FixH_proteobacterial"/>
</dbReference>
<accession>A0ABQ6BA43</accession>
<dbReference type="PIRSF" id="PIRSF011386">
    <property type="entry name" value="FixH"/>
    <property type="match status" value="1"/>
</dbReference>
<protein>
    <submittedName>
        <fullName evidence="2">Nitrogen fixation protein FixH</fullName>
    </submittedName>
</protein>
<keyword evidence="1" id="KW-1133">Transmembrane helix</keyword>
<dbReference type="Proteomes" id="UP001156905">
    <property type="component" value="Unassembled WGS sequence"/>
</dbReference>
<dbReference type="EMBL" id="BSOW01000022">
    <property type="protein sequence ID" value="GLR88967.1"/>
    <property type="molecule type" value="Genomic_DNA"/>
</dbReference>
<reference evidence="3" key="1">
    <citation type="journal article" date="2019" name="Int. J. Syst. Evol. Microbiol.">
        <title>The Global Catalogue of Microorganisms (GCM) 10K type strain sequencing project: providing services to taxonomists for standard genome sequencing and annotation.</title>
        <authorList>
            <consortium name="The Broad Institute Genomics Platform"/>
            <consortium name="The Broad Institute Genome Sequencing Center for Infectious Disease"/>
            <person name="Wu L."/>
            <person name="Ma J."/>
        </authorList>
    </citation>
    <scope>NUCLEOTIDE SEQUENCE [LARGE SCALE GENOMIC DNA]</scope>
    <source>
        <strain evidence="3">NBRC 102520</strain>
    </source>
</reference>
<evidence type="ECO:0000313" key="3">
    <source>
        <dbReference type="Proteomes" id="UP001156905"/>
    </source>
</evidence>
<proteinExistence type="predicted"/>
<dbReference type="InterPro" id="IPR008620">
    <property type="entry name" value="FixH"/>
</dbReference>
<keyword evidence="1" id="KW-0812">Transmembrane</keyword>
<dbReference type="Pfam" id="PF05751">
    <property type="entry name" value="FixH"/>
    <property type="match status" value="1"/>
</dbReference>
<feature type="transmembrane region" description="Helical" evidence="1">
    <location>
        <begin position="14"/>
        <end position="32"/>
    </location>
</feature>
<evidence type="ECO:0000313" key="2">
    <source>
        <dbReference type="EMBL" id="GLR88967.1"/>
    </source>
</evidence>
<sequence>MASAAPKPLTGPKVFIILVAFFGVVIGVNVTMMKLAIATLPGTDVDSPYAAGLTYEKEIAAARGQAARKWQVDAKIQRSADGGATVRIEARDAAGRPITGLKFAGRLERPTDKRADLAVEFAEIGIGVYGGNASAVAPGQWDLVLEGDARGERMFMSRNRVILN</sequence>
<evidence type="ECO:0000256" key="1">
    <source>
        <dbReference type="SAM" id="Phobius"/>
    </source>
</evidence>
<comment type="caution">
    <text evidence="2">The sequence shown here is derived from an EMBL/GenBank/DDBJ whole genome shotgun (WGS) entry which is preliminary data.</text>
</comment>
<organism evidence="2 3">
    <name type="scientific">Bradyrhizobium iriomotense</name>
    <dbReference type="NCBI Taxonomy" id="441950"/>
    <lineage>
        <taxon>Bacteria</taxon>
        <taxon>Pseudomonadati</taxon>
        <taxon>Pseudomonadota</taxon>
        <taxon>Alphaproteobacteria</taxon>
        <taxon>Hyphomicrobiales</taxon>
        <taxon>Nitrobacteraceae</taxon>
        <taxon>Bradyrhizobium</taxon>
    </lineage>
</organism>